<dbReference type="Proteomes" id="UP000245626">
    <property type="component" value="Unassembled WGS sequence"/>
</dbReference>
<name>A0ACD0NNK0_9BASI</name>
<dbReference type="EMBL" id="KZ820457">
    <property type="protein sequence ID" value="PWN47352.1"/>
    <property type="molecule type" value="Genomic_DNA"/>
</dbReference>
<gene>
    <name evidence="1" type="ORF">IE53DRAFT_254542</name>
</gene>
<evidence type="ECO:0000313" key="2">
    <source>
        <dbReference type="Proteomes" id="UP000245626"/>
    </source>
</evidence>
<evidence type="ECO:0000313" key="1">
    <source>
        <dbReference type="EMBL" id="PWN47352.1"/>
    </source>
</evidence>
<keyword evidence="2" id="KW-1185">Reference proteome</keyword>
<protein>
    <submittedName>
        <fullName evidence="1">Uncharacterized protein</fullName>
    </submittedName>
</protein>
<reference evidence="1 2" key="1">
    <citation type="journal article" date="2018" name="Mol. Biol. Evol.">
        <title>Broad Genomic Sampling Reveals a Smut Pathogenic Ancestry of the Fungal Clade Ustilaginomycotina.</title>
        <authorList>
            <person name="Kijpornyongpan T."/>
            <person name="Mondo S.J."/>
            <person name="Barry K."/>
            <person name="Sandor L."/>
            <person name="Lee J."/>
            <person name="Lipzen A."/>
            <person name="Pangilinan J."/>
            <person name="LaButti K."/>
            <person name="Hainaut M."/>
            <person name="Henrissat B."/>
            <person name="Grigoriev I.V."/>
            <person name="Spatafora J.W."/>
            <person name="Aime M.C."/>
        </authorList>
    </citation>
    <scope>NUCLEOTIDE SEQUENCE [LARGE SCALE GENOMIC DNA]</scope>
    <source>
        <strain evidence="1 2">SA 807</strain>
    </source>
</reference>
<organism evidence="1 2">
    <name type="scientific">Violaceomyces palustris</name>
    <dbReference type="NCBI Taxonomy" id="1673888"/>
    <lineage>
        <taxon>Eukaryota</taxon>
        <taxon>Fungi</taxon>
        <taxon>Dikarya</taxon>
        <taxon>Basidiomycota</taxon>
        <taxon>Ustilaginomycotina</taxon>
        <taxon>Ustilaginomycetes</taxon>
        <taxon>Violaceomycetales</taxon>
        <taxon>Violaceomycetaceae</taxon>
        <taxon>Violaceomyces</taxon>
    </lineage>
</organism>
<accession>A0ACD0NNK0</accession>
<proteinExistence type="predicted"/>
<sequence length="122" mass="13655">MGCVFSCLASCMMWTGELLENLMLAIGEIGSVLVRGVFAIVVGLLDVLAAASCCYRVPWSERPDREFYTYSSLGREVGGRSVLKSTFSKQARKERRQIKEARAKERELMREAKKEGEEVVKG</sequence>